<dbReference type="EMBL" id="CATNWA010015495">
    <property type="protein sequence ID" value="CAI9583894.1"/>
    <property type="molecule type" value="Genomic_DNA"/>
</dbReference>
<proteinExistence type="predicted"/>
<comment type="caution">
    <text evidence="2">The sequence shown here is derived from an EMBL/GenBank/DDBJ whole genome shotgun (WGS) entry which is preliminary data.</text>
</comment>
<gene>
    <name evidence="2" type="ORF">SPARVUS_LOCUS9893640</name>
</gene>
<evidence type="ECO:0000313" key="3">
    <source>
        <dbReference type="Proteomes" id="UP001162483"/>
    </source>
</evidence>
<sequence>MKPSGAGSPIIPGWRGKDGRTASATTSASTSASSACPASPGTRAACGRWTPPSMVCSSGATTGGGGG</sequence>
<feature type="compositionally biased region" description="Low complexity" evidence="1">
    <location>
        <begin position="21"/>
        <end position="35"/>
    </location>
</feature>
<reference evidence="2" key="1">
    <citation type="submission" date="2023-05" db="EMBL/GenBank/DDBJ databases">
        <authorList>
            <person name="Stuckert A."/>
        </authorList>
    </citation>
    <scope>NUCLEOTIDE SEQUENCE</scope>
</reference>
<protein>
    <submittedName>
        <fullName evidence="2">Uncharacterized protein</fullName>
    </submittedName>
</protein>
<organism evidence="2 3">
    <name type="scientific">Staurois parvus</name>
    <dbReference type="NCBI Taxonomy" id="386267"/>
    <lineage>
        <taxon>Eukaryota</taxon>
        <taxon>Metazoa</taxon>
        <taxon>Chordata</taxon>
        <taxon>Craniata</taxon>
        <taxon>Vertebrata</taxon>
        <taxon>Euteleostomi</taxon>
        <taxon>Amphibia</taxon>
        <taxon>Batrachia</taxon>
        <taxon>Anura</taxon>
        <taxon>Neobatrachia</taxon>
        <taxon>Ranoidea</taxon>
        <taxon>Ranidae</taxon>
        <taxon>Staurois</taxon>
    </lineage>
</organism>
<evidence type="ECO:0000313" key="2">
    <source>
        <dbReference type="EMBL" id="CAI9583894.1"/>
    </source>
</evidence>
<name>A0ABN9EI40_9NEOB</name>
<accession>A0ABN9EI40</accession>
<keyword evidence="3" id="KW-1185">Reference proteome</keyword>
<feature type="region of interest" description="Disordered" evidence="1">
    <location>
        <begin position="1"/>
        <end position="67"/>
    </location>
</feature>
<dbReference type="Proteomes" id="UP001162483">
    <property type="component" value="Unassembled WGS sequence"/>
</dbReference>
<evidence type="ECO:0000256" key="1">
    <source>
        <dbReference type="SAM" id="MobiDB-lite"/>
    </source>
</evidence>